<dbReference type="AlphaFoldDB" id="A0A7T7UWG7"/>
<feature type="transmembrane region" description="Helical" evidence="1">
    <location>
        <begin position="20"/>
        <end position="38"/>
    </location>
</feature>
<evidence type="ECO:0000256" key="1">
    <source>
        <dbReference type="SAM" id="Phobius"/>
    </source>
</evidence>
<dbReference type="EMBL" id="CP067018">
    <property type="protein sequence ID" value="QQN57480.1"/>
    <property type="molecule type" value="Genomic_DNA"/>
</dbReference>
<dbReference type="OrthoDB" id="782988at2"/>
<feature type="transmembrane region" description="Helical" evidence="1">
    <location>
        <begin position="44"/>
        <end position="64"/>
    </location>
</feature>
<reference evidence="2 3" key="1">
    <citation type="submission" date="2020-12" db="EMBL/GenBank/DDBJ databases">
        <title>FDA dAtabase for Regulatory Grade micrObial Sequences (FDA-ARGOS): Supporting development and validation of Infectious Disease Dx tests.</title>
        <authorList>
            <person name="Kerrigan L."/>
            <person name="Long C."/>
            <person name="Tallon L."/>
            <person name="Sadzewicz L."/>
            <person name="Zhao X."/>
            <person name="Boylan J."/>
            <person name="Ott S."/>
            <person name="Bowen H."/>
            <person name="Vavikolanu K."/>
            <person name="Mehta A."/>
            <person name="Aluvathingal J."/>
            <person name="Nadendla S."/>
            <person name="Yan Y."/>
            <person name="Sichtig H."/>
        </authorList>
    </citation>
    <scope>NUCLEOTIDE SEQUENCE [LARGE SCALE GENOMIC DNA]</scope>
    <source>
        <strain evidence="2 3">FDAARGOS_1031</strain>
    </source>
</reference>
<sequence length="254" mass="28215">MNNEGKRRPFNLRRLLFKALTWMGIGVFIGMVAAGSSGMIPGSWIPFTIFGFIGLTFLWSIIFTRGLISKFRKMSGNGENIGGGNARRVPARVDKLKEAGLVVNNLNHQFIFTLTVFPDIGEPYQTTIRQFITIGELPNFYTGRFVAFIEDKNDPGYGVIEINPNETWRDKVNEPSEKFKNAKAQKVYSDKGMGFSIKTYGIISGMPSAFDIVLSLTFLSLGILLPFALSGNFDKLVSGFHDLPKKITGIVTPK</sequence>
<keyword evidence="1" id="KW-0812">Transmembrane</keyword>
<keyword evidence="3" id="KW-1185">Reference proteome</keyword>
<proteinExistence type="predicted"/>
<keyword evidence="1" id="KW-1133">Transmembrane helix</keyword>
<accession>A0A7T7UWG7</accession>
<protein>
    <submittedName>
        <fullName evidence="2">Uncharacterized protein</fullName>
    </submittedName>
</protein>
<dbReference type="KEGG" id="egm:AYC65_02685"/>
<feature type="transmembrane region" description="Helical" evidence="1">
    <location>
        <begin position="208"/>
        <end position="229"/>
    </location>
</feature>
<gene>
    <name evidence="2" type="ORF">I6H88_13605</name>
</gene>
<evidence type="ECO:0000313" key="2">
    <source>
        <dbReference type="EMBL" id="QQN57480.1"/>
    </source>
</evidence>
<dbReference type="GeneID" id="93131791"/>
<organism evidence="2 3">
    <name type="scientific">Elizabethkingia bruuniana</name>
    <dbReference type="NCBI Taxonomy" id="1756149"/>
    <lineage>
        <taxon>Bacteria</taxon>
        <taxon>Pseudomonadati</taxon>
        <taxon>Bacteroidota</taxon>
        <taxon>Flavobacteriia</taxon>
        <taxon>Flavobacteriales</taxon>
        <taxon>Weeksellaceae</taxon>
        <taxon>Elizabethkingia</taxon>
    </lineage>
</organism>
<evidence type="ECO:0000313" key="3">
    <source>
        <dbReference type="Proteomes" id="UP000595426"/>
    </source>
</evidence>
<keyword evidence="1" id="KW-0472">Membrane</keyword>
<dbReference type="RefSeq" id="WP_034871304.1">
    <property type="nucleotide sequence ID" value="NZ_CBCSDR010000005.1"/>
</dbReference>
<name>A0A7T7UWG7_9FLAO</name>
<dbReference type="Proteomes" id="UP000595426">
    <property type="component" value="Chromosome"/>
</dbReference>